<evidence type="ECO:0000256" key="11">
    <source>
        <dbReference type="PROSITE-ProRule" id="PRU00421"/>
    </source>
</evidence>
<dbReference type="PROSITE" id="PS51093">
    <property type="entry name" value="PTS_EIIA_TYPE_1"/>
    <property type="match status" value="1"/>
</dbReference>
<feature type="transmembrane region" description="Helical" evidence="12">
    <location>
        <begin position="146"/>
        <end position="167"/>
    </location>
</feature>
<keyword evidence="2" id="KW-0813">Transport</keyword>
<dbReference type="GO" id="GO:0016301">
    <property type="term" value="F:kinase activity"/>
    <property type="evidence" value="ECO:0007669"/>
    <property type="project" value="UniProtKB-KW"/>
</dbReference>
<feature type="transmembrane region" description="Helical" evidence="12">
    <location>
        <begin position="244"/>
        <end position="263"/>
    </location>
</feature>
<keyword evidence="9 12" id="KW-1133">Transmembrane helix</keyword>
<keyword evidence="10 12" id="KW-0472">Membrane</keyword>
<dbReference type="EMBL" id="WHNX01000055">
    <property type="protein sequence ID" value="MPW27288.1"/>
    <property type="molecule type" value="Genomic_DNA"/>
</dbReference>
<dbReference type="PANTHER" id="PTHR30175:SF1">
    <property type="entry name" value="PTS SYSTEM ARBUTIN-, CELLOBIOSE-, AND SALICIN-SPECIFIC EIIBC COMPONENT-RELATED"/>
    <property type="match status" value="1"/>
</dbReference>
<evidence type="ECO:0000256" key="2">
    <source>
        <dbReference type="ARBA" id="ARBA00022448"/>
    </source>
</evidence>
<evidence type="ECO:0000256" key="4">
    <source>
        <dbReference type="ARBA" id="ARBA00022597"/>
    </source>
</evidence>
<dbReference type="SUPFAM" id="SSF55604">
    <property type="entry name" value="Glucose permease domain IIB"/>
    <property type="match status" value="1"/>
</dbReference>
<evidence type="ECO:0000256" key="3">
    <source>
        <dbReference type="ARBA" id="ARBA00022475"/>
    </source>
</evidence>
<dbReference type="GO" id="GO:0015771">
    <property type="term" value="P:trehalose transport"/>
    <property type="evidence" value="ECO:0007669"/>
    <property type="project" value="TreeGrafter"/>
</dbReference>
<dbReference type="InterPro" id="IPR013013">
    <property type="entry name" value="PTS_EIIC_1"/>
</dbReference>
<comment type="subcellular location">
    <subcellularLocation>
        <location evidence="1">Cell membrane</location>
        <topology evidence="1">Multi-pass membrane protein</topology>
    </subcellularLocation>
</comment>
<dbReference type="Gene3D" id="2.70.70.10">
    <property type="entry name" value="Glucose Permease (Domain IIA)"/>
    <property type="match status" value="1"/>
</dbReference>
<evidence type="ECO:0000259" key="14">
    <source>
        <dbReference type="PROSITE" id="PS51098"/>
    </source>
</evidence>
<dbReference type="InterPro" id="IPR011055">
    <property type="entry name" value="Dup_hybrid_motif"/>
</dbReference>
<keyword evidence="6" id="KW-0598">Phosphotransferase system</keyword>
<dbReference type="CDD" id="cd00212">
    <property type="entry name" value="PTS_IIB_glc"/>
    <property type="match status" value="1"/>
</dbReference>
<feature type="transmembrane region" description="Helical" evidence="12">
    <location>
        <begin position="327"/>
        <end position="349"/>
    </location>
</feature>
<gene>
    <name evidence="16" type="ORF">GC105_16095</name>
</gene>
<dbReference type="FunFam" id="2.70.70.10:FF:000001">
    <property type="entry name" value="PTS system glucose-specific IIA component"/>
    <property type="match status" value="1"/>
</dbReference>
<evidence type="ECO:0000256" key="8">
    <source>
        <dbReference type="ARBA" id="ARBA00022777"/>
    </source>
</evidence>
<feature type="transmembrane region" description="Helical" evidence="12">
    <location>
        <begin position="426"/>
        <end position="449"/>
    </location>
</feature>
<dbReference type="InterPro" id="IPR001996">
    <property type="entry name" value="PTS_IIB_1"/>
</dbReference>
<sequence>MNINNMAREIVNLVGGIKNISDITHCATRLRLVLKDNEKADIKKLDQLEGVLKAQYKGGQMQIVIGGKVGKVYAAVIKTEGLNRMDSSTGNKKIKEKNPLTTVIETIAGIFVPLLPPLVGCGMITAFVVIVTNLGWVDPSSGFVEILRMIGNLIFYFMPFFLAVSAARKFNTNEFLAIALAGAYMHPAILDDAKAISTTGIDMISFLGLPILLVQYSSSVIPIILSVWILSYVYRFVDRVIPEFLQVLLTPMIVLFIMVPLQLIVLGPIGSYIGNWLVDGIDFLFATTGIFAGAILGFFRPILVMFGMHYSIMPMQIQQLSATGASVLLPSALAANLAQAGSAFAVFYLTKDKTMKSAAGSSAITAAFGITEPAIYGVNLKYKRPFFAACASAGLVSGFFSLVNARGTALALPGILALPTYEANNFIFMVIGLVMAVVLAFVFTVVIGIKEDNISNQVIGINKGNGKQLVIKSPLKGIVKDLLEVDDKTFSQNIVGKGVAIVPEEGKVYAPFDGEVLSLFNTKHAIGLKSNDGVEVLIHIGIDTVNLAGKHFVTKVEKNQKINKGDLLIEFDINEIQKEGYDTITPIVITNSGDYLDVIRVSGDNITYNEDLLKIFA</sequence>
<keyword evidence="4" id="KW-0762">Sugar transport</keyword>
<dbReference type="Proteomes" id="UP000440004">
    <property type="component" value="Unassembled WGS sequence"/>
</dbReference>
<dbReference type="InterPro" id="IPR001127">
    <property type="entry name" value="PTS_EIIA_1_perm"/>
</dbReference>
<dbReference type="AlphaFoldDB" id="A0A6A7KCN9"/>
<keyword evidence="7 12" id="KW-0812">Transmembrane</keyword>
<evidence type="ECO:0000256" key="6">
    <source>
        <dbReference type="ARBA" id="ARBA00022683"/>
    </source>
</evidence>
<feature type="active site" description="Phosphocysteine intermediate; for EIIB activity" evidence="11">
    <location>
        <position position="26"/>
    </location>
</feature>
<evidence type="ECO:0000256" key="12">
    <source>
        <dbReference type="SAM" id="Phobius"/>
    </source>
</evidence>
<dbReference type="PROSITE" id="PS00371">
    <property type="entry name" value="PTS_EIIA_TYPE_1_HIS"/>
    <property type="match status" value="1"/>
</dbReference>
<dbReference type="PROSITE" id="PS51103">
    <property type="entry name" value="PTS_EIIC_TYPE_1"/>
    <property type="match status" value="1"/>
</dbReference>
<feature type="transmembrane region" description="Helical" evidence="12">
    <location>
        <begin position="386"/>
        <end position="406"/>
    </location>
</feature>
<keyword evidence="8" id="KW-0418">Kinase</keyword>
<feature type="domain" description="PTS EIIC type-1" evidence="15">
    <location>
        <begin position="105"/>
        <end position="459"/>
    </location>
</feature>
<dbReference type="InterPro" id="IPR050558">
    <property type="entry name" value="PTS_Sugar-Specific_Components"/>
</dbReference>
<dbReference type="PANTHER" id="PTHR30175">
    <property type="entry name" value="PHOSPHOTRANSFERASE SYSTEM TRANSPORT PROTEIN"/>
    <property type="match status" value="1"/>
</dbReference>
<feature type="transmembrane region" description="Helical" evidence="12">
    <location>
        <begin position="361"/>
        <end position="379"/>
    </location>
</feature>
<dbReference type="RefSeq" id="WP_152806874.1">
    <property type="nucleotide sequence ID" value="NZ_WHNX01000055.1"/>
</dbReference>
<dbReference type="PROSITE" id="PS51098">
    <property type="entry name" value="PTS_EIIB_TYPE_1"/>
    <property type="match status" value="1"/>
</dbReference>
<feature type="domain" description="PTS EIIA type-1" evidence="13">
    <location>
        <begin position="487"/>
        <end position="591"/>
    </location>
</feature>
<evidence type="ECO:0000256" key="1">
    <source>
        <dbReference type="ARBA" id="ARBA00004651"/>
    </source>
</evidence>
<evidence type="ECO:0000313" key="16">
    <source>
        <dbReference type="EMBL" id="MPW27288.1"/>
    </source>
</evidence>
<dbReference type="InterPro" id="IPR036878">
    <property type="entry name" value="Glu_permease_IIB"/>
</dbReference>
<dbReference type="Pfam" id="PF00367">
    <property type="entry name" value="PTS_EIIB"/>
    <property type="match status" value="1"/>
</dbReference>
<evidence type="ECO:0000256" key="7">
    <source>
        <dbReference type="ARBA" id="ARBA00022692"/>
    </source>
</evidence>
<organism evidence="16 17">
    <name type="scientific">Alkalibaculum sporogenes</name>
    <dbReference type="NCBI Taxonomy" id="2655001"/>
    <lineage>
        <taxon>Bacteria</taxon>
        <taxon>Bacillati</taxon>
        <taxon>Bacillota</taxon>
        <taxon>Clostridia</taxon>
        <taxon>Eubacteriales</taxon>
        <taxon>Eubacteriaceae</taxon>
        <taxon>Alkalibaculum</taxon>
    </lineage>
</organism>
<evidence type="ECO:0000256" key="10">
    <source>
        <dbReference type="ARBA" id="ARBA00023136"/>
    </source>
</evidence>
<dbReference type="Pfam" id="PF00358">
    <property type="entry name" value="PTS_EIIA_1"/>
    <property type="match status" value="1"/>
</dbReference>
<keyword evidence="17" id="KW-1185">Reference proteome</keyword>
<keyword evidence="5" id="KW-0808">Transferase</keyword>
<dbReference type="Pfam" id="PF02378">
    <property type="entry name" value="PTS_EIIC"/>
    <property type="match status" value="1"/>
</dbReference>
<dbReference type="InterPro" id="IPR003352">
    <property type="entry name" value="PTS_EIIC"/>
</dbReference>
<dbReference type="NCBIfam" id="TIGR01995">
    <property type="entry name" value="PTS-II-ABC-beta"/>
    <property type="match status" value="1"/>
</dbReference>
<evidence type="ECO:0000256" key="5">
    <source>
        <dbReference type="ARBA" id="ARBA00022679"/>
    </source>
</evidence>
<feature type="transmembrane region" description="Helical" evidence="12">
    <location>
        <begin position="219"/>
        <end position="237"/>
    </location>
</feature>
<proteinExistence type="predicted"/>
<dbReference type="GO" id="GO:0005886">
    <property type="term" value="C:plasma membrane"/>
    <property type="evidence" value="ECO:0007669"/>
    <property type="project" value="UniProtKB-SubCell"/>
</dbReference>
<dbReference type="NCBIfam" id="TIGR00830">
    <property type="entry name" value="PTBA"/>
    <property type="match status" value="1"/>
</dbReference>
<dbReference type="SUPFAM" id="SSF51261">
    <property type="entry name" value="Duplicated hybrid motif"/>
    <property type="match status" value="1"/>
</dbReference>
<comment type="caution">
    <text evidence="16">The sequence shown here is derived from an EMBL/GenBank/DDBJ whole genome shotgun (WGS) entry which is preliminary data.</text>
</comment>
<dbReference type="GO" id="GO:0090589">
    <property type="term" value="F:protein-phosphocysteine-trehalose phosphotransferase system transporter activity"/>
    <property type="evidence" value="ECO:0007669"/>
    <property type="project" value="TreeGrafter"/>
</dbReference>
<name>A0A6A7KCN9_9FIRM</name>
<dbReference type="PROSITE" id="PS01035">
    <property type="entry name" value="PTS_EIIB_TYPE_1_CYS"/>
    <property type="match status" value="1"/>
</dbReference>
<evidence type="ECO:0000259" key="13">
    <source>
        <dbReference type="PROSITE" id="PS51093"/>
    </source>
</evidence>
<evidence type="ECO:0000256" key="9">
    <source>
        <dbReference type="ARBA" id="ARBA00022989"/>
    </source>
</evidence>
<dbReference type="Gene3D" id="3.30.1360.60">
    <property type="entry name" value="Glucose permease domain IIB"/>
    <property type="match status" value="1"/>
</dbReference>
<dbReference type="InterPro" id="IPR018113">
    <property type="entry name" value="PTrfase_EIIB_Cys"/>
</dbReference>
<accession>A0A6A7KCN9</accession>
<feature type="transmembrane region" description="Helical" evidence="12">
    <location>
        <begin position="283"/>
        <end position="306"/>
    </location>
</feature>
<dbReference type="GO" id="GO:0008982">
    <property type="term" value="F:protein-N(PI)-phosphohistidine-sugar phosphotransferase activity"/>
    <property type="evidence" value="ECO:0007669"/>
    <property type="project" value="InterPro"/>
</dbReference>
<dbReference type="InterPro" id="IPR011297">
    <property type="entry name" value="PTS_IIABC_b_glu"/>
</dbReference>
<reference evidence="16 17" key="1">
    <citation type="submission" date="2019-10" db="EMBL/GenBank/DDBJ databases">
        <title>Alkalibaculum tamaniensis sp.nov., a new alkaliphilic acetogen, isolated on methoxylated aromatics from a mud volcano.</title>
        <authorList>
            <person name="Khomyakova M.A."/>
            <person name="Merkel A.Y."/>
            <person name="Bonch-Osmolovskaya E.A."/>
            <person name="Slobodkin A.I."/>
        </authorList>
    </citation>
    <scope>NUCLEOTIDE SEQUENCE [LARGE SCALE GENOMIC DNA]</scope>
    <source>
        <strain evidence="16 17">M08DMB</strain>
    </source>
</reference>
<feature type="domain" description="PTS EIIB type-1" evidence="14">
    <location>
        <begin position="4"/>
        <end position="86"/>
    </location>
</feature>
<feature type="transmembrane region" description="Helical" evidence="12">
    <location>
        <begin position="102"/>
        <end position="134"/>
    </location>
</feature>
<evidence type="ECO:0000313" key="17">
    <source>
        <dbReference type="Proteomes" id="UP000440004"/>
    </source>
</evidence>
<evidence type="ECO:0000259" key="15">
    <source>
        <dbReference type="PROSITE" id="PS51103"/>
    </source>
</evidence>
<keyword evidence="3" id="KW-1003">Cell membrane</keyword>
<dbReference type="GO" id="GO:0009401">
    <property type="term" value="P:phosphoenolpyruvate-dependent sugar phosphotransferase system"/>
    <property type="evidence" value="ECO:0007669"/>
    <property type="project" value="UniProtKB-KW"/>
</dbReference>
<protein>
    <submittedName>
        <fullName evidence="16">PTS beta-glucoside transporter subunit EIIBCA</fullName>
    </submittedName>
</protein>